<organism evidence="7 8">
    <name type="scientific">Remersonia thermophila</name>
    <dbReference type="NCBI Taxonomy" id="72144"/>
    <lineage>
        <taxon>Eukaryota</taxon>
        <taxon>Fungi</taxon>
        <taxon>Dikarya</taxon>
        <taxon>Ascomycota</taxon>
        <taxon>Pezizomycotina</taxon>
        <taxon>Sordariomycetes</taxon>
        <taxon>Sordariomycetidae</taxon>
        <taxon>Sordariales</taxon>
        <taxon>Sordariales incertae sedis</taxon>
        <taxon>Remersonia</taxon>
    </lineage>
</organism>
<keyword evidence="8" id="KW-1185">Reference proteome</keyword>
<evidence type="ECO:0000256" key="1">
    <source>
        <dbReference type="ARBA" id="ARBA00022801"/>
    </source>
</evidence>
<feature type="compositionally biased region" description="Basic and acidic residues" evidence="5">
    <location>
        <begin position="132"/>
        <end position="154"/>
    </location>
</feature>
<feature type="region of interest" description="Disordered" evidence="5">
    <location>
        <begin position="132"/>
        <end position="158"/>
    </location>
</feature>
<accession>A0ABR4DAH1</accession>
<evidence type="ECO:0000259" key="6">
    <source>
        <dbReference type="PROSITE" id="PS51635"/>
    </source>
</evidence>
<keyword evidence="1" id="KW-0378">Hydrolase</keyword>
<keyword evidence="3" id="KW-0443">Lipid metabolism</keyword>
<gene>
    <name evidence="7" type="ORF">VTJ83DRAFT_4612</name>
</gene>
<dbReference type="SUPFAM" id="SSF52151">
    <property type="entry name" value="FabD/lysophospholipase-like"/>
    <property type="match status" value="1"/>
</dbReference>
<feature type="domain" description="PNPLA" evidence="6">
    <location>
        <begin position="14"/>
        <end position="247"/>
    </location>
</feature>
<evidence type="ECO:0000256" key="3">
    <source>
        <dbReference type="ARBA" id="ARBA00023098"/>
    </source>
</evidence>
<dbReference type="InterPro" id="IPR016035">
    <property type="entry name" value="Acyl_Trfase/lysoPLipase"/>
</dbReference>
<protein>
    <recommendedName>
        <fullName evidence="6">PNPLA domain-containing protein</fullName>
    </recommendedName>
</protein>
<dbReference type="Gene3D" id="3.40.1090.10">
    <property type="entry name" value="Cytosolic phospholipase A2 catalytic domain"/>
    <property type="match status" value="1"/>
</dbReference>
<evidence type="ECO:0000256" key="4">
    <source>
        <dbReference type="PROSITE-ProRule" id="PRU01161"/>
    </source>
</evidence>
<name>A0ABR4DAH1_9PEZI</name>
<dbReference type="Pfam" id="PF01734">
    <property type="entry name" value="Patatin"/>
    <property type="match status" value="1"/>
</dbReference>
<dbReference type="InterPro" id="IPR002641">
    <property type="entry name" value="PNPLA_dom"/>
</dbReference>
<dbReference type="Proteomes" id="UP001600064">
    <property type="component" value="Unassembled WGS sequence"/>
</dbReference>
<dbReference type="EMBL" id="JAZGUE010000004">
    <property type="protein sequence ID" value="KAL2267335.1"/>
    <property type="molecule type" value="Genomic_DNA"/>
</dbReference>
<comment type="caution">
    <text evidence="4">Lacks conserved residue(s) required for the propagation of feature annotation.</text>
</comment>
<dbReference type="RefSeq" id="XP_070866062.1">
    <property type="nucleotide sequence ID" value="XM_071011121.1"/>
</dbReference>
<evidence type="ECO:0000256" key="5">
    <source>
        <dbReference type="SAM" id="MobiDB-lite"/>
    </source>
</evidence>
<dbReference type="PROSITE" id="PS51635">
    <property type="entry name" value="PNPLA"/>
    <property type="match status" value="1"/>
</dbReference>
<dbReference type="PANTHER" id="PTHR24185">
    <property type="entry name" value="CALCIUM-INDEPENDENT PHOSPHOLIPASE A2-GAMMA"/>
    <property type="match status" value="1"/>
</dbReference>
<comment type="caution">
    <text evidence="7">The sequence shown here is derived from an EMBL/GenBank/DDBJ whole genome shotgun (WGS) entry which is preliminary data.</text>
</comment>
<dbReference type="GeneID" id="98125765"/>
<reference evidence="7 8" key="1">
    <citation type="journal article" date="2024" name="Commun. Biol.">
        <title>Comparative genomic analysis of thermophilic fungi reveals convergent evolutionary adaptations and gene losses.</title>
        <authorList>
            <person name="Steindorff A.S."/>
            <person name="Aguilar-Pontes M.V."/>
            <person name="Robinson A.J."/>
            <person name="Andreopoulos B."/>
            <person name="LaButti K."/>
            <person name="Kuo A."/>
            <person name="Mondo S."/>
            <person name="Riley R."/>
            <person name="Otillar R."/>
            <person name="Haridas S."/>
            <person name="Lipzen A."/>
            <person name="Grimwood J."/>
            <person name="Schmutz J."/>
            <person name="Clum A."/>
            <person name="Reid I.D."/>
            <person name="Moisan M.C."/>
            <person name="Butler G."/>
            <person name="Nguyen T.T.M."/>
            <person name="Dewar K."/>
            <person name="Conant G."/>
            <person name="Drula E."/>
            <person name="Henrissat B."/>
            <person name="Hansel C."/>
            <person name="Singer S."/>
            <person name="Hutchinson M.I."/>
            <person name="de Vries R.P."/>
            <person name="Natvig D.O."/>
            <person name="Powell A.J."/>
            <person name="Tsang A."/>
            <person name="Grigoriev I.V."/>
        </authorList>
    </citation>
    <scope>NUCLEOTIDE SEQUENCE [LARGE SCALE GENOMIC DNA]</scope>
    <source>
        <strain evidence="7 8">ATCC 22073</strain>
    </source>
</reference>
<evidence type="ECO:0000313" key="7">
    <source>
        <dbReference type="EMBL" id="KAL2267335.1"/>
    </source>
</evidence>
<keyword evidence="2" id="KW-0442">Lipid degradation</keyword>
<evidence type="ECO:0000313" key="8">
    <source>
        <dbReference type="Proteomes" id="UP001600064"/>
    </source>
</evidence>
<evidence type="ECO:0000256" key="2">
    <source>
        <dbReference type="ARBA" id="ARBA00022963"/>
    </source>
</evidence>
<dbReference type="PANTHER" id="PTHR24185:SF1">
    <property type="entry name" value="CALCIUM-INDEPENDENT PHOSPHOLIPASE A2-GAMMA"/>
    <property type="match status" value="1"/>
</dbReference>
<sequence>MATPPARGAQIRVLCLDSGGVKVLSSLYILERLLYRIKPEDDPRQRIKPCDAFDIIVGSGMGGLLAIMLGVLEMDIQTCIECFTSLAQDVYTPRRRTRVGGALIHKLLGSTRYSTKRFQQLIRTMVRENHPDIQHLQRVKESSDASESQTKEDATQTNIQVTEPEDLPMLESKRRCKVFVCTMLENRTPYRIRSYRSKYEPGLPMTVWEAARATTATPGHFEPLNFKNMTTMHDGSFRNANPVLEVMSEIEHEFGLRDIDISCIVSIGAGVPKTTLLQDGLVDMAMACVDIASDAQATEALFRSTYATPGKPLHERYFRFEVEQGLQDVRADQWKKMRNMWSVTTAYLNHPLRQESLGKCAALLASDLPVGEALKGSWSTLCNGYCGSVPEGVESLGP</sequence>
<proteinExistence type="predicted"/>